<dbReference type="InterPro" id="IPR004869">
    <property type="entry name" value="MMPL_dom"/>
</dbReference>
<evidence type="ECO:0000313" key="10">
    <source>
        <dbReference type="Proteomes" id="UP001558474"/>
    </source>
</evidence>
<evidence type="ECO:0000313" key="9">
    <source>
        <dbReference type="EMBL" id="MEX3739050.1"/>
    </source>
</evidence>
<proteinExistence type="inferred from homology"/>
<feature type="transmembrane region" description="Helical" evidence="7">
    <location>
        <begin position="27"/>
        <end position="46"/>
    </location>
</feature>
<keyword evidence="4 7" id="KW-0812">Transmembrane</keyword>
<keyword evidence="5 7" id="KW-1133">Transmembrane helix</keyword>
<accession>A0ABV3VCC1</accession>
<evidence type="ECO:0000256" key="4">
    <source>
        <dbReference type="ARBA" id="ARBA00022692"/>
    </source>
</evidence>
<organism evidence="9 10">
    <name type="scientific">Mycolicibacterium porcinum</name>
    <dbReference type="NCBI Taxonomy" id="39693"/>
    <lineage>
        <taxon>Bacteria</taxon>
        <taxon>Bacillati</taxon>
        <taxon>Actinomycetota</taxon>
        <taxon>Actinomycetes</taxon>
        <taxon>Mycobacteriales</taxon>
        <taxon>Mycobacteriaceae</taxon>
        <taxon>Mycolicibacterium</taxon>
    </lineage>
</organism>
<evidence type="ECO:0000256" key="1">
    <source>
        <dbReference type="ARBA" id="ARBA00004651"/>
    </source>
</evidence>
<dbReference type="PANTHER" id="PTHR33406:SF6">
    <property type="entry name" value="MEMBRANE PROTEIN YDGH-RELATED"/>
    <property type="match status" value="1"/>
</dbReference>
<comment type="subcellular location">
    <subcellularLocation>
        <location evidence="1">Cell membrane</location>
        <topology evidence="1">Multi-pass membrane protein</topology>
    </subcellularLocation>
</comment>
<evidence type="ECO:0000256" key="7">
    <source>
        <dbReference type="SAM" id="Phobius"/>
    </source>
</evidence>
<dbReference type="Proteomes" id="UP001558474">
    <property type="component" value="Unassembled WGS sequence"/>
</dbReference>
<comment type="similarity">
    <text evidence="2">Belongs to the resistance-nodulation-cell division (RND) (TC 2.A.6) family. MmpL subfamily.</text>
</comment>
<dbReference type="PANTHER" id="PTHR33406">
    <property type="entry name" value="MEMBRANE PROTEIN MJ1562-RELATED"/>
    <property type="match status" value="1"/>
</dbReference>
<gene>
    <name evidence="9" type="ORF">ABFW12_12490</name>
</gene>
<protein>
    <submittedName>
        <fullName evidence="9">MMPL family transporter</fullName>
    </submittedName>
</protein>
<dbReference type="RefSeq" id="WP_368573061.1">
    <property type="nucleotide sequence ID" value="NZ_JBDLOU010000022.1"/>
</dbReference>
<feature type="non-terminal residue" evidence="9">
    <location>
        <position position="172"/>
    </location>
</feature>
<reference evidence="9 10" key="1">
    <citation type="submission" date="2024-04" db="EMBL/GenBank/DDBJ databases">
        <title>Genomic Markers of Mycobacteria.</title>
        <authorList>
            <person name="Soliman M.S."/>
            <person name="Elkholy A."/>
            <person name="Soliman N.S."/>
            <person name="Abbas A."/>
            <person name="Khayrat S."/>
            <person name="Shawky S."/>
        </authorList>
    </citation>
    <scope>NUCLEOTIDE SEQUENCE [LARGE SCALE GENOMIC DNA]</scope>
    <source>
        <strain evidence="9 10">Egy-CU-AM5</strain>
    </source>
</reference>
<evidence type="ECO:0000256" key="3">
    <source>
        <dbReference type="ARBA" id="ARBA00022475"/>
    </source>
</evidence>
<keyword evidence="6 7" id="KW-0472">Membrane</keyword>
<dbReference type="EMBL" id="JBDLOU010000022">
    <property type="protein sequence ID" value="MEX3739050.1"/>
    <property type="molecule type" value="Genomic_DNA"/>
</dbReference>
<evidence type="ECO:0000259" key="8">
    <source>
        <dbReference type="Pfam" id="PF03176"/>
    </source>
</evidence>
<comment type="caution">
    <text evidence="9">The sequence shown here is derived from an EMBL/GenBank/DDBJ whole genome shotgun (WGS) entry which is preliminary data.</text>
</comment>
<dbReference type="Pfam" id="PF03176">
    <property type="entry name" value="MMPL"/>
    <property type="match status" value="1"/>
</dbReference>
<feature type="domain" description="Membrane transport protein MMPL" evidence="8">
    <location>
        <begin position="59"/>
        <end position="151"/>
    </location>
</feature>
<dbReference type="InterPro" id="IPR050545">
    <property type="entry name" value="Mycobact_MmpL"/>
</dbReference>
<keyword evidence="3" id="KW-1003">Cell membrane</keyword>
<sequence>MLQRLHGTADNSDSGTFHKLGGVVVRWPWLVIAFWVILAAALPPLFPSLTELSQKTPPAMLPADAPGSVAAQHMSQAFHESGSDNILLVVLSDENALDGADENVYRELVDKLRADSASVVTMQDFITTPPLRQVMTSQDGKAWLLPVPLPASVAPPPPPPILFTTPAPAPPS</sequence>
<keyword evidence="10" id="KW-1185">Reference proteome</keyword>
<name>A0ABV3VCC1_9MYCO</name>
<evidence type="ECO:0000256" key="6">
    <source>
        <dbReference type="ARBA" id="ARBA00023136"/>
    </source>
</evidence>
<evidence type="ECO:0000256" key="2">
    <source>
        <dbReference type="ARBA" id="ARBA00010157"/>
    </source>
</evidence>
<evidence type="ECO:0000256" key="5">
    <source>
        <dbReference type="ARBA" id="ARBA00022989"/>
    </source>
</evidence>